<evidence type="ECO:0000256" key="2">
    <source>
        <dbReference type="ARBA" id="ARBA00022617"/>
    </source>
</evidence>
<dbReference type="PRINTS" id="PR00385">
    <property type="entry name" value="P450"/>
</dbReference>
<dbReference type="GO" id="GO:0016705">
    <property type="term" value="F:oxidoreductase activity, acting on paired donors, with incorporation or reduction of molecular oxygen"/>
    <property type="evidence" value="ECO:0007669"/>
    <property type="project" value="InterPro"/>
</dbReference>
<comment type="similarity">
    <text evidence="1 8">Belongs to the cytochrome P450 family.</text>
</comment>
<evidence type="ECO:0000256" key="7">
    <source>
        <dbReference type="PIRSR" id="PIRSR602403-1"/>
    </source>
</evidence>
<dbReference type="InterPro" id="IPR017972">
    <property type="entry name" value="Cyt_P450_CS"/>
</dbReference>
<dbReference type="Proteomes" id="UP000291116">
    <property type="component" value="Unassembled WGS sequence"/>
</dbReference>
<dbReference type="PANTHER" id="PTHR24286">
    <property type="entry name" value="CYTOCHROME P450 26"/>
    <property type="match status" value="1"/>
</dbReference>
<keyword evidence="5 7" id="KW-0408">Iron</keyword>
<dbReference type="AlphaFoldDB" id="A0A448Z5V0"/>
<protein>
    <recommendedName>
        <fullName evidence="11">Cytochrome P450</fullName>
    </recommendedName>
</protein>
<evidence type="ECO:0000256" key="8">
    <source>
        <dbReference type="RuleBase" id="RU000461"/>
    </source>
</evidence>
<keyword evidence="6 8" id="KW-0503">Monooxygenase</keyword>
<sequence length="522" mass="58810">MNSPLSTVSFLADSSTLAAVVTVIGSTLALNRYFRIQRDRKRLGNFPSSTPSFLPSFDLLHAIRAGTLEKFVESRKKALGSDCFYIRLPGMARHTLCIINPEDHAEVLRKERKLKLIVDLPDTLNETHGPGSLQALSGNQHNFYRKIFASLLSPAALESFTPFLFDAFSQMWADLEEKSVEGESPVVIQDAICRTQFFLMSKVLYGMTPESTSMDMILQMRDDFEAQLEGHFAPRMSAKFKLAKEGSKRIHDVLRKKFELILEERRHLFESSNGEEKKDYDDKNIMIGNAMESVADALLKEGADRDLKVLDETIDNFDLLLEASHGTTMTMTTTAMYYLNIAENSVHLQNLREEANSFGSDHFPTFANLKSDMPYAEGVIKEALRLAPFTVGLAYAMEDNIAFTFKGQKMQGPMSFFMSFGQNFKNPSLFPEPDKFLPERWIPGSKSYVSKEAQAAFTPFGMGRHLCLGYQLAMLVMKSSLYCFAKDETRVIKFDAEKTRVKPGLFPSYSVSDGLLGRVTKN</sequence>
<evidence type="ECO:0000256" key="3">
    <source>
        <dbReference type="ARBA" id="ARBA00022723"/>
    </source>
</evidence>
<dbReference type="GO" id="GO:0020037">
    <property type="term" value="F:heme binding"/>
    <property type="evidence" value="ECO:0007669"/>
    <property type="project" value="InterPro"/>
</dbReference>
<comment type="cofactor">
    <cofactor evidence="7">
        <name>heme</name>
        <dbReference type="ChEBI" id="CHEBI:30413"/>
    </cofactor>
</comment>
<dbReference type="GO" id="GO:0004497">
    <property type="term" value="F:monooxygenase activity"/>
    <property type="evidence" value="ECO:0007669"/>
    <property type="project" value="UniProtKB-KW"/>
</dbReference>
<evidence type="ECO:0000256" key="5">
    <source>
        <dbReference type="ARBA" id="ARBA00023004"/>
    </source>
</evidence>
<gene>
    <name evidence="9" type="ORF">PSNMU_V1.4_AUG-EV-PASAV3_0042340</name>
</gene>
<dbReference type="InterPro" id="IPR002403">
    <property type="entry name" value="Cyt_P450_E_grp-IV"/>
</dbReference>
<keyword evidence="2 7" id="KW-0349">Heme</keyword>
<keyword evidence="3 7" id="KW-0479">Metal-binding</keyword>
<dbReference type="Gene3D" id="1.10.630.10">
    <property type="entry name" value="Cytochrome P450"/>
    <property type="match status" value="1"/>
</dbReference>
<dbReference type="PROSITE" id="PS00086">
    <property type="entry name" value="CYTOCHROME_P450"/>
    <property type="match status" value="1"/>
</dbReference>
<evidence type="ECO:0008006" key="11">
    <source>
        <dbReference type="Google" id="ProtNLM"/>
    </source>
</evidence>
<accession>A0A448Z5V0</accession>
<dbReference type="CDD" id="cd00302">
    <property type="entry name" value="cytochrome_P450"/>
    <property type="match status" value="1"/>
</dbReference>
<evidence type="ECO:0000313" key="10">
    <source>
        <dbReference type="Proteomes" id="UP000291116"/>
    </source>
</evidence>
<evidence type="ECO:0000313" key="9">
    <source>
        <dbReference type="EMBL" id="VEU37415.1"/>
    </source>
</evidence>
<name>A0A448Z5V0_9STRA</name>
<evidence type="ECO:0000256" key="6">
    <source>
        <dbReference type="ARBA" id="ARBA00023033"/>
    </source>
</evidence>
<keyword evidence="10" id="KW-1185">Reference proteome</keyword>
<dbReference type="GO" id="GO:0005506">
    <property type="term" value="F:iron ion binding"/>
    <property type="evidence" value="ECO:0007669"/>
    <property type="project" value="InterPro"/>
</dbReference>
<dbReference type="GO" id="GO:0016125">
    <property type="term" value="P:sterol metabolic process"/>
    <property type="evidence" value="ECO:0007669"/>
    <property type="project" value="TreeGrafter"/>
</dbReference>
<evidence type="ECO:0000256" key="4">
    <source>
        <dbReference type="ARBA" id="ARBA00023002"/>
    </source>
</evidence>
<dbReference type="PRINTS" id="PR00465">
    <property type="entry name" value="EP450IV"/>
</dbReference>
<dbReference type="OrthoDB" id="1470350at2759"/>
<organism evidence="9 10">
    <name type="scientific">Pseudo-nitzschia multistriata</name>
    <dbReference type="NCBI Taxonomy" id="183589"/>
    <lineage>
        <taxon>Eukaryota</taxon>
        <taxon>Sar</taxon>
        <taxon>Stramenopiles</taxon>
        <taxon>Ochrophyta</taxon>
        <taxon>Bacillariophyta</taxon>
        <taxon>Bacillariophyceae</taxon>
        <taxon>Bacillariophycidae</taxon>
        <taxon>Bacillariales</taxon>
        <taxon>Bacillariaceae</taxon>
        <taxon>Pseudo-nitzschia</taxon>
    </lineage>
</organism>
<evidence type="ECO:0000256" key="1">
    <source>
        <dbReference type="ARBA" id="ARBA00010617"/>
    </source>
</evidence>
<dbReference type="InterPro" id="IPR001128">
    <property type="entry name" value="Cyt_P450"/>
</dbReference>
<dbReference type="EMBL" id="CAACVS010000126">
    <property type="protein sequence ID" value="VEU37415.1"/>
    <property type="molecule type" value="Genomic_DNA"/>
</dbReference>
<dbReference type="SUPFAM" id="SSF48264">
    <property type="entry name" value="Cytochrome P450"/>
    <property type="match status" value="1"/>
</dbReference>
<dbReference type="PANTHER" id="PTHR24286:SF384">
    <property type="entry name" value="P450, PUTATIVE (EUROFUNG)-RELATED"/>
    <property type="match status" value="1"/>
</dbReference>
<dbReference type="Pfam" id="PF00067">
    <property type="entry name" value="p450"/>
    <property type="match status" value="1"/>
</dbReference>
<dbReference type="InterPro" id="IPR036396">
    <property type="entry name" value="Cyt_P450_sf"/>
</dbReference>
<reference evidence="9 10" key="1">
    <citation type="submission" date="2019-01" db="EMBL/GenBank/DDBJ databases">
        <authorList>
            <person name="Ferrante I. M."/>
        </authorList>
    </citation>
    <scope>NUCLEOTIDE SEQUENCE [LARGE SCALE GENOMIC DNA]</scope>
    <source>
        <strain evidence="9 10">B856</strain>
    </source>
</reference>
<keyword evidence="4 8" id="KW-0560">Oxidoreductase</keyword>
<proteinExistence type="inferred from homology"/>
<feature type="binding site" description="axial binding residue" evidence="7">
    <location>
        <position position="467"/>
    </location>
    <ligand>
        <name>heme</name>
        <dbReference type="ChEBI" id="CHEBI:30413"/>
    </ligand>
    <ligandPart>
        <name>Fe</name>
        <dbReference type="ChEBI" id="CHEBI:18248"/>
    </ligandPart>
</feature>